<proteinExistence type="predicted"/>
<keyword evidence="4" id="KW-1185">Reference proteome</keyword>
<evidence type="ECO:0000313" key="4">
    <source>
        <dbReference type="Proteomes" id="UP000292695"/>
    </source>
</evidence>
<reference evidence="3 4" key="1">
    <citation type="submission" date="2019-02" db="EMBL/GenBank/DDBJ databases">
        <title>Kribbella capetownensis sp. nov. and Kribbella speibonae sp. nov., isolated from soil.</title>
        <authorList>
            <person name="Curtis S.M."/>
            <person name="Norton I."/>
            <person name="Everest G.J."/>
            <person name="Meyers P.R."/>
        </authorList>
    </citation>
    <scope>NUCLEOTIDE SEQUENCE [LARGE SCALE GENOMIC DNA]</scope>
    <source>
        <strain evidence="3 4">DSM 27082</strain>
    </source>
</reference>
<feature type="chain" id="PRO_5020631333" description="Phospholipase D-like domain-containing protein" evidence="1">
    <location>
        <begin position="33"/>
        <end position="390"/>
    </location>
</feature>
<feature type="signal peptide" evidence="1">
    <location>
        <begin position="1"/>
        <end position="32"/>
    </location>
</feature>
<dbReference type="Pfam" id="PF13091">
    <property type="entry name" value="PLDc_2"/>
    <property type="match status" value="1"/>
</dbReference>
<sequence length="390" mass="42562">MKLPWKRAVIGVSAAIAALTTPLIAPSTAAVAYTPQPGPIGQHPTATGAQSSPIRRAILDNIANTPAQQTIRAVTWNLNDQGVTTALINAHRRGVHVQVLVWDRNCGSETVHLRAVLGVAGDASFFRCIKNSARGPEGKGQLHQKSFTFSRTGTASHVSLVTSYNPTDDANKNQYNVAFQFVNNQTMHDDLKALFQQQMTDSPRAARCQTATPNDGRLFQHFFNGGYGVMAYPLDCIAEDPVITRLRTIPNPDQAVIRVATSGFTNERARRIAQELVRLRRAGAWVKVMHTAGAGPVVRSTLDQGGVTRLDTQTCGGAPANDISFNHSKMLLVSYVSAGQRTYRSWLGSDNMADSSINSDELMVQVPQQAHYQALTDFFDFTWKREAAQC</sequence>
<dbReference type="EMBL" id="SJKA01000007">
    <property type="protein sequence ID" value="TCC31151.1"/>
    <property type="molecule type" value="Genomic_DNA"/>
</dbReference>
<dbReference type="Gene3D" id="3.30.870.10">
    <property type="entry name" value="Endonuclease Chain A"/>
    <property type="match status" value="2"/>
</dbReference>
<dbReference type="OrthoDB" id="3740959at2"/>
<evidence type="ECO:0000256" key="1">
    <source>
        <dbReference type="SAM" id="SignalP"/>
    </source>
</evidence>
<protein>
    <recommendedName>
        <fullName evidence="2">Phospholipase D-like domain-containing protein</fullName>
    </recommendedName>
</protein>
<comment type="caution">
    <text evidence="3">The sequence shown here is derived from an EMBL/GenBank/DDBJ whole genome shotgun (WGS) entry which is preliminary data.</text>
</comment>
<accession>A0A4R0IDB0</accession>
<dbReference type="Proteomes" id="UP000292695">
    <property type="component" value="Unassembled WGS sequence"/>
</dbReference>
<dbReference type="AlphaFoldDB" id="A0A4R0IDB0"/>
<feature type="domain" description="Phospholipase D-like" evidence="2">
    <location>
        <begin position="67"/>
        <end position="197"/>
    </location>
</feature>
<dbReference type="RefSeq" id="WP_131291115.1">
    <property type="nucleotide sequence ID" value="NZ_SJKA01000007.1"/>
</dbReference>
<dbReference type="SUPFAM" id="SSF56024">
    <property type="entry name" value="Phospholipase D/nuclease"/>
    <property type="match status" value="1"/>
</dbReference>
<gene>
    <name evidence="3" type="ORF">E0H50_20855</name>
</gene>
<organism evidence="3 4">
    <name type="scientific">Kribbella sindirgiensis</name>
    <dbReference type="NCBI Taxonomy" id="1124744"/>
    <lineage>
        <taxon>Bacteria</taxon>
        <taxon>Bacillati</taxon>
        <taxon>Actinomycetota</taxon>
        <taxon>Actinomycetes</taxon>
        <taxon>Propionibacteriales</taxon>
        <taxon>Kribbellaceae</taxon>
        <taxon>Kribbella</taxon>
    </lineage>
</organism>
<dbReference type="InterPro" id="IPR025202">
    <property type="entry name" value="PLD-like_dom"/>
</dbReference>
<name>A0A4R0IDB0_9ACTN</name>
<keyword evidence="1" id="KW-0732">Signal</keyword>
<evidence type="ECO:0000313" key="3">
    <source>
        <dbReference type="EMBL" id="TCC31151.1"/>
    </source>
</evidence>
<evidence type="ECO:0000259" key="2">
    <source>
        <dbReference type="Pfam" id="PF13091"/>
    </source>
</evidence>